<dbReference type="Gene3D" id="3.20.20.150">
    <property type="entry name" value="Divalent-metal-dependent TIM barrel enzymes"/>
    <property type="match status" value="1"/>
</dbReference>
<dbReference type="Pfam" id="PF01261">
    <property type="entry name" value="AP_endonuc_2"/>
    <property type="match status" value="1"/>
</dbReference>
<gene>
    <name evidence="2" type="ORF">E1757_34950</name>
</gene>
<organism evidence="2 3">
    <name type="scientific">Paenibacillus piri</name>
    <dbReference type="NCBI Taxonomy" id="2547395"/>
    <lineage>
        <taxon>Bacteria</taxon>
        <taxon>Bacillati</taxon>
        <taxon>Bacillota</taxon>
        <taxon>Bacilli</taxon>
        <taxon>Bacillales</taxon>
        <taxon>Paenibacillaceae</taxon>
        <taxon>Paenibacillus</taxon>
    </lineage>
</organism>
<dbReference type="OrthoDB" id="3185623at2"/>
<dbReference type="PANTHER" id="PTHR12110:SF53">
    <property type="entry name" value="BLR5974 PROTEIN"/>
    <property type="match status" value="1"/>
</dbReference>
<evidence type="ECO:0000313" key="3">
    <source>
        <dbReference type="Proteomes" id="UP000295636"/>
    </source>
</evidence>
<dbReference type="SUPFAM" id="SSF51658">
    <property type="entry name" value="Xylose isomerase-like"/>
    <property type="match status" value="1"/>
</dbReference>
<proteinExistence type="predicted"/>
<sequence>MGYQYIEFNCWHPADLTPRFVRNLKGRCSEAGLQPIAVYGSSFGGEDHHELSKDVTHKLRMIDAAVELGCRRVVATGAKRGSKGGLTGILTVLNEITSYAEEKGVLICLENHANNNLESIEDYEKLFQSIDSPNIGLCIDRGHFDASGISLDDVVAKLHSKVNHIHVKEAAQSGVERFVRFGEGTTDNHKVLEQMLRLGYQGYVSVELALSDKSRITQELRTPIEFFSKYETRQAQVGP</sequence>
<dbReference type="InterPro" id="IPR013022">
    <property type="entry name" value="Xyl_isomerase-like_TIM-brl"/>
</dbReference>
<dbReference type="InterPro" id="IPR050312">
    <property type="entry name" value="IolE/XylAMocC-like"/>
</dbReference>
<dbReference type="PANTHER" id="PTHR12110">
    <property type="entry name" value="HYDROXYPYRUVATE ISOMERASE"/>
    <property type="match status" value="1"/>
</dbReference>
<dbReference type="RefSeq" id="WP_133236999.1">
    <property type="nucleotide sequence ID" value="NZ_SMRT01000038.1"/>
</dbReference>
<keyword evidence="3" id="KW-1185">Reference proteome</keyword>
<accession>A0A4R5K7S6</accession>
<dbReference type="EMBL" id="SMRT01000038">
    <property type="protein sequence ID" value="TDF89187.1"/>
    <property type="molecule type" value="Genomic_DNA"/>
</dbReference>
<dbReference type="GO" id="GO:0016853">
    <property type="term" value="F:isomerase activity"/>
    <property type="evidence" value="ECO:0007669"/>
    <property type="project" value="UniProtKB-KW"/>
</dbReference>
<dbReference type="AlphaFoldDB" id="A0A4R5K7S6"/>
<feature type="domain" description="Xylose isomerase-like TIM barrel" evidence="1">
    <location>
        <begin position="1"/>
        <end position="212"/>
    </location>
</feature>
<evidence type="ECO:0000313" key="2">
    <source>
        <dbReference type="EMBL" id="TDF89187.1"/>
    </source>
</evidence>
<dbReference type="Proteomes" id="UP000295636">
    <property type="component" value="Unassembled WGS sequence"/>
</dbReference>
<dbReference type="InterPro" id="IPR036237">
    <property type="entry name" value="Xyl_isomerase-like_sf"/>
</dbReference>
<evidence type="ECO:0000259" key="1">
    <source>
        <dbReference type="Pfam" id="PF01261"/>
    </source>
</evidence>
<comment type="caution">
    <text evidence="2">The sequence shown here is derived from an EMBL/GenBank/DDBJ whole genome shotgun (WGS) entry which is preliminary data.</text>
</comment>
<name>A0A4R5K7S6_9BACL</name>
<keyword evidence="2" id="KW-0413">Isomerase</keyword>
<reference evidence="2 3" key="1">
    <citation type="submission" date="2019-03" db="EMBL/GenBank/DDBJ databases">
        <title>This is whole genome sequence of Paenibacillus sp MS74 strain.</title>
        <authorList>
            <person name="Trinh H.N."/>
        </authorList>
    </citation>
    <scope>NUCLEOTIDE SEQUENCE [LARGE SCALE GENOMIC DNA]</scope>
    <source>
        <strain evidence="2 3">MS74</strain>
    </source>
</reference>
<protein>
    <submittedName>
        <fullName evidence="2">Sugar phosphate isomerase/epimerase</fullName>
    </submittedName>
</protein>